<sequence length="83" mass="9653">MATPPANHCVMCDNTGTLRCTRCQTAYCSLGCQSSDWDKHTYLCREAQNFLDQNRPQPNGPNTIWRRSIWFDPASTRPKFRWV</sequence>
<dbReference type="EMBL" id="ML976026">
    <property type="protein sequence ID" value="KAF1943293.1"/>
    <property type="molecule type" value="Genomic_DNA"/>
</dbReference>
<proteinExistence type="predicted"/>
<name>A0A6A5ST28_9PLEO</name>
<dbReference type="SUPFAM" id="SSF144232">
    <property type="entry name" value="HIT/MYND zinc finger-like"/>
    <property type="match status" value="1"/>
</dbReference>
<dbReference type="GO" id="GO:0008270">
    <property type="term" value="F:zinc ion binding"/>
    <property type="evidence" value="ECO:0007669"/>
    <property type="project" value="UniProtKB-KW"/>
</dbReference>
<evidence type="ECO:0000313" key="6">
    <source>
        <dbReference type="EMBL" id="KAF1943293.1"/>
    </source>
</evidence>
<evidence type="ECO:0000256" key="3">
    <source>
        <dbReference type="ARBA" id="ARBA00022833"/>
    </source>
</evidence>
<keyword evidence="3" id="KW-0862">Zinc</keyword>
<dbReference type="Proteomes" id="UP000800038">
    <property type="component" value="Unassembled WGS sequence"/>
</dbReference>
<accession>A0A6A5ST28</accession>
<evidence type="ECO:0000256" key="1">
    <source>
        <dbReference type="ARBA" id="ARBA00022723"/>
    </source>
</evidence>
<dbReference type="Pfam" id="PF01753">
    <property type="entry name" value="zf-MYND"/>
    <property type="match status" value="1"/>
</dbReference>
<dbReference type="PROSITE" id="PS50865">
    <property type="entry name" value="ZF_MYND_2"/>
    <property type="match status" value="1"/>
</dbReference>
<evidence type="ECO:0000259" key="5">
    <source>
        <dbReference type="PROSITE" id="PS50865"/>
    </source>
</evidence>
<feature type="domain" description="MYND-type" evidence="5">
    <location>
        <begin position="9"/>
        <end position="44"/>
    </location>
</feature>
<keyword evidence="7" id="KW-1185">Reference proteome</keyword>
<dbReference type="AlphaFoldDB" id="A0A6A5ST28"/>
<organism evidence="6 7">
    <name type="scientific">Clathrospora elynae</name>
    <dbReference type="NCBI Taxonomy" id="706981"/>
    <lineage>
        <taxon>Eukaryota</taxon>
        <taxon>Fungi</taxon>
        <taxon>Dikarya</taxon>
        <taxon>Ascomycota</taxon>
        <taxon>Pezizomycotina</taxon>
        <taxon>Dothideomycetes</taxon>
        <taxon>Pleosporomycetidae</taxon>
        <taxon>Pleosporales</taxon>
        <taxon>Diademaceae</taxon>
        <taxon>Clathrospora</taxon>
    </lineage>
</organism>
<evidence type="ECO:0000256" key="2">
    <source>
        <dbReference type="ARBA" id="ARBA00022771"/>
    </source>
</evidence>
<dbReference type="OrthoDB" id="10023235at2759"/>
<protein>
    <recommendedName>
        <fullName evidence="5">MYND-type domain-containing protein</fullName>
    </recommendedName>
</protein>
<dbReference type="InterPro" id="IPR002893">
    <property type="entry name" value="Znf_MYND"/>
</dbReference>
<reference evidence="6" key="1">
    <citation type="journal article" date="2020" name="Stud. Mycol.">
        <title>101 Dothideomycetes genomes: a test case for predicting lifestyles and emergence of pathogens.</title>
        <authorList>
            <person name="Haridas S."/>
            <person name="Albert R."/>
            <person name="Binder M."/>
            <person name="Bloem J."/>
            <person name="Labutti K."/>
            <person name="Salamov A."/>
            <person name="Andreopoulos B."/>
            <person name="Baker S."/>
            <person name="Barry K."/>
            <person name="Bills G."/>
            <person name="Bluhm B."/>
            <person name="Cannon C."/>
            <person name="Castanera R."/>
            <person name="Culley D."/>
            <person name="Daum C."/>
            <person name="Ezra D."/>
            <person name="Gonzalez J."/>
            <person name="Henrissat B."/>
            <person name="Kuo A."/>
            <person name="Liang C."/>
            <person name="Lipzen A."/>
            <person name="Lutzoni F."/>
            <person name="Magnuson J."/>
            <person name="Mondo S."/>
            <person name="Nolan M."/>
            <person name="Ohm R."/>
            <person name="Pangilinan J."/>
            <person name="Park H.-J."/>
            <person name="Ramirez L."/>
            <person name="Alfaro M."/>
            <person name="Sun H."/>
            <person name="Tritt A."/>
            <person name="Yoshinaga Y."/>
            <person name="Zwiers L.-H."/>
            <person name="Turgeon B."/>
            <person name="Goodwin S."/>
            <person name="Spatafora J."/>
            <person name="Crous P."/>
            <person name="Grigoriev I."/>
        </authorList>
    </citation>
    <scope>NUCLEOTIDE SEQUENCE</scope>
    <source>
        <strain evidence="6">CBS 161.51</strain>
    </source>
</reference>
<dbReference type="Gene3D" id="6.10.140.2220">
    <property type="match status" value="1"/>
</dbReference>
<evidence type="ECO:0000256" key="4">
    <source>
        <dbReference type="PROSITE-ProRule" id="PRU00134"/>
    </source>
</evidence>
<evidence type="ECO:0000313" key="7">
    <source>
        <dbReference type="Proteomes" id="UP000800038"/>
    </source>
</evidence>
<gene>
    <name evidence="6" type="ORF">EJ02DRAFT_453389</name>
</gene>
<keyword evidence="1" id="KW-0479">Metal-binding</keyword>
<keyword evidence="2 4" id="KW-0863">Zinc-finger</keyword>